<sequence>MTQTSHIMDTASSQYITASSQYTTASSQYITASFSFRLHQCSKCPGDTAYHCVSCPCDLCPQCKENHVKDLQTIDHDVVSHRDKINYIPTQEICVRHPSHVYTKYCEPCQVPVCDSCSEDQLHRFRSFLYGQGQHEILDIQTAYKTKRQQHRGTIHTIRSEALFYRPVLLTGIKADVKTCRTEFSLLQSEMLTKAQTLKDLIDYVVYDLLNNVFCYFDFKHRCKKQKIEMIRHIVRLRRYEHRYVQPAFTFSALQFLSFTKTALPQIHLTLHTSQLSMTESLNKEDVMESLSAIQITERGNRRVGNQCLLKLTSGAELHQSLTLTGVDCCLHISCVTSDRVWVSDHINNLMLTDTTGVPLHRVEDSCGGYGLHTVNSESELIYIDEDYNINKLSKDMKTTTTFIERTDSTWRPWCVYWSPSTGDLLVGMYNYNTYTDKVTGKVTRYNQSGQLTQTIQYHNTGRGLYRLPRYITENNNGDVVVSDAMSRAVVVTERGGRHRFSYTGHPSGSGLGPRGICTDALSHILVCDDITDTVQMINKDGQFLSHLLTESQELGYPWSLSYDVNTHRLWVGSVSLFNNKVCVYRYITRQDALTDPVLMETPDTRHIVTTTHQLNEDEHRPRTDEDAMSSSTPAV</sequence>
<dbReference type="Gene3D" id="3.30.160.60">
    <property type="entry name" value="Classic Zinc Finger"/>
    <property type="match status" value="1"/>
</dbReference>
<name>K1Q7W7_MAGGI</name>
<dbReference type="GO" id="GO:0000209">
    <property type="term" value="P:protein polyubiquitination"/>
    <property type="evidence" value="ECO:0007669"/>
    <property type="project" value="TreeGrafter"/>
</dbReference>
<evidence type="ECO:0000256" key="1">
    <source>
        <dbReference type="SAM" id="MobiDB-lite"/>
    </source>
</evidence>
<dbReference type="PANTHER" id="PTHR24104:SF25">
    <property type="entry name" value="PROTEIN LIN-41"/>
    <property type="match status" value="1"/>
</dbReference>
<dbReference type="HOGENOM" id="CLU_007742_6_1_1"/>
<dbReference type="SUPFAM" id="SSF57845">
    <property type="entry name" value="B-box zinc-binding domain"/>
    <property type="match status" value="1"/>
</dbReference>
<dbReference type="EMBL" id="JH822919">
    <property type="protein sequence ID" value="EKC17471.1"/>
    <property type="molecule type" value="Genomic_DNA"/>
</dbReference>
<dbReference type="PANTHER" id="PTHR24104">
    <property type="entry name" value="E3 UBIQUITIN-PROTEIN LIGASE NHLRC1-RELATED"/>
    <property type="match status" value="1"/>
</dbReference>
<reference evidence="2" key="1">
    <citation type="journal article" date="2012" name="Nature">
        <title>The oyster genome reveals stress adaptation and complexity of shell formation.</title>
        <authorList>
            <person name="Zhang G."/>
            <person name="Fang X."/>
            <person name="Guo X."/>
            <person name="Li L."/>
            <person name="Luo R."/>
            <person name="Xu F."/>
            <person name="Yang P."/>
            <person name="Zhang L."/>
            <person name="Wang X."/>
            <person name="Qi H."/>
            <person name="Xiong Z."/>
            <person name="Que H."/>
            <person name="Xie Y."/>
            <person name="Holland P.W."/>
            <person name="Paps J."/>
            <person name="Zhu Y."/>
            <person name="Wu F."/>
            <person name="Chen Y."/>
            <person name="Wang J."/>
            <person name="Peng C."/>
            <person name="Meng J."/>
            <person name="Yang L."/>
            <person name="Liu J."/>
            <person name="Wen B."/>
            <person name="Zhang N."/>
            <person name="Huang Z."/>
            <person name="Zhu Q."/>
            <person name="Feng Y."/>
            <person name="Mount A."/>
            <person name="Hedgecock D."/>
            <person name="Xu Z."/>
            <person name="Liu Y."/>
            <person name="Domazet-Loso T."/>
            <person name="Du Y."/>
            <person name="Sun X."/>
            <person name="Zhang S."/>
            <person name="Liu B."/>
            <person name="Cheng P."/>
            <person name="Jiang X."/>
            <person name="Li J."/>
            <person name="Fan D."/>
            <person name="Wang W."/>
            <person name="Fu W."/>
            <person name="Wang T."/>
            <person name="Wang B."/>
            <person name="Zhang J."/>
            <person name="Peng Z."/>
            <person name="Li Y."/>
            <person name="Li N."/>
            <person name="Wang J."/>
            <person name="Chen M."/>
            <person name="He Y."/>
            <person name="Tan F."/>
            <person name="Song X."/>
            <person name="Zheng Q."/>
            <person name="Huang R."/>
            <person name="Yang H."/>
            <person name="Du X."/>
            <person name="Chen L."/>
            <person name="Yang M."/>
            <person name="Gaffney P.M."/>
            <person name="Wang S."/>
            <person name="Luo L."/>
            <person name="She Z."/>
            <person name="Ming Y."/>
            <person name="Huang W."/>
            <person name="Zhang S."/>
            <person name="Huang B."/>
            <person name="Zhang Y."/>
            <person name="Qu T."/>
            <person name="Ni P."/>
            <person name="Miao G."/>
            <person name="Wang J."/>
            <person name="Wang Q."/>
            <person name="Steinberg C.E."/>
            <person name="Wang H."/>
            <person name="Li N."/>
            <person name="Qian L."/>
            <person name="Zhang G."/>
            <person name="Li Y."/>
            <person name="Yang H."/>
            <person name="Liu X."/>
            <person name="Wang J."/>
            <person name="Yin Y."/>
            <person name="Wang J."/>
        </authorList>
    </citation>
    <scope>NUCLEOTIDE SEQUENCE [LARGE SCALE GENOMIC DNA]</scope>
    <source>
        <strain evidence="2">05x7-T-G4-1.051#20</strain>
    </source>
</reference>
<dbReference type="InterPro" id="IPR011042">
    <property type="entry name" value="6-blade_b-propeller_TolB-like"/>
</dbReference>
<dbReference type="InParanoid" id="K1Q7W7"/>
<feature type="region of interest" description="Disordered" evidence="1">
    <location>
        <begin position="612"/>
        <end position="636"/>
    </location>
</feature>
<dbReference type="Gene3D" id="2.120.10.30">
    <property type="entry name" value="TolB, C-terminal domain"/>
    <property type="match status" value="1"/>
</dbReference>
<dbReference type="Pfam" id="PF00643">
    <property type="entry name" value="zf-B_box"/>
    <property type="match status" value="1"/>
</dbReference>
<organism evidence="2">
    <name type="scientific">Magallana gigas</name>
    <name type="common">Pacific oyster</name>
    <name type="synonym">Crassostrea gigas</name>
    <dbReference type="NCBI Taxonomy" id="29159"/>
    <lineage>
        <taxon>Eukaryota</taxon>
        <taxon>Metazoa</taxon>
        <taxon>Spiralia</taxon>
        <taxon>Lophotrochozoa</taxon>
        <taxon>Mollusca</taxon>
        <taxon>Bivalvia</taxon>
        <taxon>Autobranchia</taxon>
        <taxon>Pteriomorphia</taxon>
        <taxon>Ostreida</taxon>
        <taxon>Ostreoidea</taxon>
        <taxon>Ostreidae</taxon>
        <taxon>Magallana</taxon>
    </lineage>
</organism>
<evidence type="ECO:0000313" key="2">
    <source>
        <dbReference type="EMBL" id="EKC17471.1"/>
    </source>
</evidence>
<proteinExistence type="predicted"/>
<dbReference type="InterPro" id="IPR000315">
    <property type="entry name" value="Znf_B-box"/>
</dbReference>
<gene>
    <name evidence="2" type="ORF">CGI_10000755</name>
</gene>
<dbReference type="GO" id="GO:0061630">
    <property type="term" value="F:ubiquitin protein ligase activity"/>
    <property type="evidence" value="ECO:0007669"/>
    <property type="project" value="TreeGrafter"/>
</dbReference>
<feature type="compositionally biased region" description="Basic and acidic residues" evidence="1">
    <location>
        <begin position="615"/>
        <end position="626"/>
    </location>
</feature>
<dbReference type="CDD" id="cd19756">
    <property type="entry name" value="Bbox2"/>
    <property type="match status" value="1"/>
</dbReference>
<protein>
    <submittedName>
        <fullName evidence="2">Tripartite motif-containing protein 3</fullName>
    </submittedName>
</protein>
<dbReference type="InterPro" id="IPR050952">
    <property type="entry name" value="TRIM-NHL_E3_ligases"/>
</dbReference>
<dbReference type="GO" id="GO:0008270">
    <property type="term" value="F:zinc ion binding"/>
    <property type="evidence" value="ECO:0007669"/>
    <property type="project" value="UniProtKB-KW"/>
</dbReference>
<dbReference type="GO" id="GO:0043161">
    <property type="term" value="P:proteasome-mediated ubiquitin-dependent protein catabolic process"/>
    <property type="evidence" value="ECO:0007669"/>
    <property type="project" value="TreeGrafter"/>
</dbReference>
<accession>K1Q7W7</accession>
<dbReference type="AlphaFoldDB" id="K1Q7W7"/>
<dbReference type="SUPFAM" id="SSF63829">
    <property type="entry name" value="Calcium-dependent phosphotriesterase"/>
    <property type="match status" value="1"/>
</dbReference>
<dbReference type="PROSITE" id="PS50119">
    <property type="entry name" value="ZF_BBOX"/>
    <property type="match status" value="1"/>
</dbReference>